<reference evidence="1" key="1">
    <citation type="submission" date="2020-08" db="EMBL/GenBank/DDBJ databases">
        <title>Plant Genome Project.</title>
        <authorList>
            <person name="Zhang R.-G."/>
        </authorList>
    </citation>
    <scope>NUCLEOTIDE SEQUENCE</scope>
    <source>
        <strain evidence="1">WSP0</strain>
        <tissue evidence="1">Leaf</tissue>
    </source>
</reference>
<dbReference type="EMBL" id="JACTNZ010000007">
    <property type="protein sequence ID" value="KAG5540981.1"/>
    <property type="molecule type" value="Genomic_DNA"/>
</dbReference>
<evidence type="ECO:0000313" key="2">
    <source>
        <dbReference type="Proteomes" id="UP000823749"/>
    </source>
</evidence>
<name>A0AAV6JIH7_9ERIC</name>
<protein>
    <submittedName>
        <fullName evidence="1">Uncharacterized protein</fullName>
    </submittedName>
</protein>
<sequence>MEEYDQENTAGGHGCGCECLISFIRPRNKSKTIKHGWILLTRQEVTIKDGWVKKRAKKVKEISKVLAARKWKKLVHIESQVSL</sequence>
<keyword evidence="2" id="KW-1185">Reference proteome</keyword>
<accession>A0AAV6JIH7</accession>
<proteinExistence type="predicted"/>
<organism evidence="1 2">
    <name type="scientific">Rhododendron griersonianum</name>
    <dbReference type="NCBI Taxonomy" id="479676"/>
    <lineage>
        <taxon>Eukaryota</taxon>
        <taxon>Viridiplantae</taxon>
        <taxon>Streptophyta</taxon>
        <taxon>Embryophyta</taxon>
        <taxon>Tracheophyta</taxon>
        <taxon>Spermatophyta</taxon>
        <taxon>Magnoliopsida</taxon>
        <taxon>eudicotyledons</taxon>
        <taxon>Gunneridae</taxon>
        <taxon>Pentapetalae</taxon>
        <taxon>asterids</taxon>
        <taxon>Ericales</taxon>
        <taxon>Ericaceae</taxon>
        <taxon>Ericoideae</taxon>
        <taxon>Rhodoreae</taxon>
        <taxon>Rhododendron</taxon>
    </lineage>
</organism>
<evidence type="ECO:0000313" key="1">
    <source>
        <dbReference type="EMBL" id="KAG5540981.1"/>
    </source>
</evidence>
<dbReference type="Proteomes" id="UP000823749">
    <property type="component" value="Chromosome 7"/>
</dbReference>
<comment type="caution">
    <text evidence="1">The sequence shown here is derived from an EMBL/GenBank/DDBJ whole genome shotgun (WGS) entry which is preliminary data.</text>
</comment>
<gene>
    <name evidence="1" type="ORF">RHGRI_021016</name>
</gene>
<dbReference type="AlphaFoldDB" id="A0AAV6JIH7"/>